<dbReference type="AlphaFoldDB" id="A0A178LBT0"/>
<dbReference type="SUPFAM" id="SSF54593">
    <property type="entry name" value="Glyoxalase/Bleomycin resistance protein/Dihydroxybiphenyl dioxygenase"/>
    <property type="match status" value="1"/>
</dbReference>
<dbReference type="Gene3D" id="3.30.720.110">
    <property type="match status" value="1"/>
</dbReference>
<dbReference type="InterPro" id="IPR029068">
    <property type="entry name" value="Glyas_Bleomycin-R_OHBP_Dase"/>
</dbReference>
<feature type="domain" description="VOC" evidence="1">
    <location>
        <begin position="7"/>
        <end position="130"/>
    </location>
</feature>
<proteinExistence type="predicted"/>
<dbReference type="Pfam" id="PF00903">
    <property type="entry name" value="Glyoxalase"/>
    <property type="match status" value="1"/>
</dbReference>
<dbReference type="PROSITE" id="PS51819">
    <property type="entry name" value="VOC"/>
    <property type="match status" value="1"/>
</dbReference>
<dbReference type="eggNOG" id="COG2764">
    <property type="taxonomic scope" value="Bacteria"/>
</dbReference>
<evidence type="ECO:0000313" key="2">
    <source>
        <dbReference type="EMBL" id="OAN27494.1"/>
    </source>
</evidence>
<dbReference type="InterPro" id="IPR037523">
    <property type="entry name" value="VOC_core"/>
</dbReference>
<dbReference type="STRING" id="912594.AWC12_05485"/>
<protein>
    <recommendedName>
        <fullName evidence="1">VOC domain-containing protein</fullName>
    </recommendedName>
</protein>
<dbReference type="EMBL" id="LWCS01000087">
    <property type="protein sequence ID" value="OAN27494.1"/>
    <property type="molecule type" value="Genomic_DNA"/>
</dbReference>
<dbReference type="InterPro" id="IPR004360">
    <property type="entry name" value="Glyas_Fos-R_dOase_dom"/>
</dbReference>
<name>A0A178LBT0_MYCIR</name>
<accession>A0A178LBT0</accession>
<dbReference type="PANTHER" id="PTHR34109">
    <property type="entry name" value="BNAUNNG04460D PROTEIN-RELATED"/>
    <property type="match status" value="1"/>
</dbReference>
<gene>
    <name evidence="2" type="ORF">A4X20_11665</name>
</gene>
<evidence type="ECO:0000313" key="3">
    <source>
        <dbReference type="Proteomes" id="UP000078396"/>
    </source>
</evidence>
<reference evidence="2 3" key="1">
    <citation type="submission" date="2016-04" db="EMBL/GenBank/DDBJ databases">
        <title>Draft Genome Sequences of Staphylococcus capitis Strain H36, S. capitis Strain H65, S. cohnii Strain H62, S. hominis Strain H69, Mycobacterium iranicum Strain H39, Plantibacter sp. Strain H53, Pseudomonas oryzihabitans Strain H72, and Microbacterium sp. Strain H83, isolated from residential settings.</title>
        <authorList>
            <person name="Lymperopoulou D."/>
            <person name="Adams R.I."/>
            <person name="Lindow S."/>
            <person name="Coil D.A."/>
            <person name="Jospin G."/>
            <person name="Eisen J.A."/>
        </authorList>
    </citation>
    <scope>NUCLEOTIDE SEQUENCE [LARGE SCALE GENOMIC DNA]</scope>
    <source>
        <strain evidence="2 3">H39</strain>
    </source>
</reference>
<dbReference type="Gene3D" id="3.30.720.120">
    <property type="match status" value="1"/>
</dbReference>
<evidence type="ECO:0000259" key="1">
    <source>
        <dbReference type="PROSITE" id="PS51819"/>
    </source>
</evidence>
<comment type="caution">
    <text evidence="2">The sequence shown here is derived from an EMBL/GenBank/DDBJ whole genome shotgun (WGS) entry which is preliminary data.</text>
</comment>
<organism evidence="2 3">
    <name type="scientific">Mycolicibacterium iranicum</name>
    <name type="common">Mycobacterium iranicum</name>
    <dbReference type="NCBI Taxonomy" id="912594"/>
    <lineage>
        <taxon>Bacteria</taxon>
        <taxon>Bacillati</taxon>
        <taxon>Actinomycetota</taxon>
        <taxon>Actinomycetes</taxon>
        <taxon>Mycobacteriales</taxon>
        <taxon>Mycobacteriaceae</taxon>
        <taxon>Mycolicibacterium</taxon>
    </lineage>
</organism>
<dbReference type="RefSeq" id="WP_064285284.1">
    <property type="nucleotide sequence ID" value="NZ_LWCS01000087.1"/>
</dbReference>
<sequence>MTESQTHTGAVPIVPFTDPRKGIEWLAKAFGAVPTLVVPPDPDQPLQHAEVEIGTGVVMVDDAERDSVFALPGPVVVYVVIATAADVDALHDRAAAAGAEIVMGITDHDYGSHEFAARDPYGNIWSFGTYRPAKS</sequence>
<dbReference type="Proteomes" id="UP000078396">
    <property type="component" value="Unassembled WGS sequence"/>
</dbReference>
<dbReference type="PANTHER" id="PTHR34109:SF1">
    <property type="entry name" value="VOC DOMAIN-CONTAINING PROTEIN"/>
    <property type="match status" value="1"/>
</dbReference>